<organism evidence="3 4">
    <name type="scientific">Salipiger aestuarii</name>
    <dbReference type="NCBI Taxonomy" id="568098"/>
    <lineage>
        <taxon>Bacteria</taxon>
        <taxon>Pseudomonadati</taxon>
        <taxon>Pseudomonadota</taxon>
        <taxon>Alphaproteobacteria</taxon>
        <taxon>Rhodobacterales</taxon>
        <taxon>Roseobacteraceae</taxon>
        <taxon>Salipiger</taxon>
    </lineage>
</organism>
<dbReference type="InterPro" id="IPR025048">
    <property type="entry name" value="DUF3987"/>
</dbReference>
<evidence type="ECO:0000259" key="1">
    <source>
        <dbReference type="Pfam" id="PF01548"/>
    </source>
</evidence>
<dbReference type="Pfam" id="PF01548">
    <property type="entry name" value="DEDD_Tnp_IS110"/>
    <property type="match status" value="1"/>
</dbReference>
<name>A0A327Y3J6_9RHOB</name>
<dbReference type="PANTHER" id="PTHR33055">
    <property type="entry name" value="TRANSPOSASE FOR INSERTION SEQUENCE ELEMENT IS1111A"/>
    <property type="match status" value="1"/>
</dbReference>
<feature type="domain" description="Transposase IS110-like N-terminal" evidence="1">
    <location>
        <begin position="7"/>
        <end position="146"/>
    </location>
</feature>
<dbReference type="OrthoDB" id="8261795at2"/>
<dbReference type="InterPro" id="IPR047650">
    <property type="entry name" value="Transpos_IS110"/>
</dbReference>
<feature type="domain" description="Transposase IS116/IS110/IS902 C-terminal" evidence="2">
    <location>
        <begin position="212"/>
        <end position="289"/>
    </location>
</feature>
<keyword evidence="4" id="KW-1185">Reference proteome</keyword>
<dbReference type="Proteomes" id="UP000249165">
    <property type="component" value="Unassembled WGS sequence"/>
</dbReference>
<dbReference type="GO" id="GO:0003677">
    <property type="term" value="F:DNA binding"/>
    <property type="evidence" value="ECO:0007669"/>
    <property type="project" value="InterPro"/>
</dbReference>
<dbReference type="Pfam" id="PF13148">
    <property type="entry name" value="DUF3987"/>
    <property type="match status" value="1"/>
</dbReference>
<accession>A0A327Y3J6</accession>
<sequence>MEEVTIIGVDLAKNVFQVHGAAADGSVVFRKKLSRPQFSRFMAGQSPCQIAMEACPSAHHWARELTGHGHRVRLIAPHYVKPFVKRQKNDAADAEAIVEAALRPTMRFVEPKSTDQQARAVAFRTREQLVKQRTEGVNALRSHLYEFGHVAPVGIGYLPRLGAVLEDPNSDMPPLAREICRELLDQIVHLTGRINAMKKRIDAIAREGETSRRLQTMPGVGPISALAVETFAPPMEQFKRGRDFAAWLGLVPRQASTGGKQKLGKTSKMGQRDIRRLLITGAMAVIRWALRHGAPSNPWLARTLQRKPPMLAASALANKMARGITDATTEKVAELLAQTWRGLLMSRDELSGWLASMDRYSGGGDRPFWLEAYGGRSYPVDRKSSPEPIIVDHLTVAVLGGTQPDKLARLLVSTDDDGLLARFLTVFPDPVPLSRPATQIDTAMVRAALERLRSLGAARDDSGVKRPFYIVFSDAAADALQGFH</sequence>
<dbReference type="InterPro" id="IPR003346">
    <property type="entry name" value="Transposase_20"/>
</dbReference>
<reference evidence="3 4" key="1">
    <citation type="submission" date="2018-06" db="EMBL/GenBank/DDBJ databases">
        <title>Genomic Encyclopedia of Archaeal and Bacterial Type Strains, Phase II (KMG-II): from individual species to whole genera.</title>
        <authorList>
            <person name="Goeker M."/>
        </authorList>
    </citation>
    <scope>NUCLEOTIDE SEQUENCE [LARGE SCALE GENOMIC DNA]</scope>
    <source>
        <strain evidence="3 4">DSM 22011</strain>
    </source>
</reference>
<dbReference type="GO" id="GO:0006313">
    <property type="term" value="P:DNA transposition"/>
    <property type="evidence" value="ECO:0007669"/>
    <property type="project" value="InterPro"/>
</dbReference>
<evidence type="ECO:0000313" key="3">
    <source>
        <dbReference type="EMBL" id="RAK15007.1"/>
    </source>
</evidence>
<protein>
    <submittedName>
        <fullName evidence="3">Transposase</fullName>
    </submittedName>
</protein>
<dbReference type="Pfam" id="PF02371">
    <property type="entry name" value="Transposase_20"/>
    <property type="match status" value="1"/>
</dbReference>
<evidence type="ECO:0000313" key="4">
    <source>
        <dbReference type="Proteomes" id="UP000249165"/>
    </source>
</evidence>
<dbReference type="AlphaFoldDB" id="A0A327Y3J6"/>
<gene>
    <name evidence="3" type="ORF">ATI53_102627</name>
</gene>
<dbReference type="PANTHER" id="PTHR33055:SF3">
    <property type="entry name" value="PUTATIVE TRANSPOSASE FOR IS117-RELATED"/>
    <property type="match status" value="1"/>
</dbReference>
<dbReference type="NCBIfam" id="NF033542">
    <property type="entry name" value="transpos_IS110"/>
    <property type="match status" value="1"/>
</dbReference>
<comment type="caution">
    <text evidence="3">The sequence shown here is derived from an EMBL/GenBank/DDBJ whole genome shotgun (WGS) entry which is preliminary data.</text>
</comment>
<dbReference type="GO" id="GO:0004803">
    <property type="term" value="F:transposase activity"/>
    <property type="evidence" value="ECO:0007669"/>
    <property type="project" value="InterPro"/>
</dbReference>
<dbReference type="InterPro" id="IPR002525">
    <property type="entry name" value="Transp_IS110-like_N"/>
</dbReference>
<proteinExistence type="predicted"/>
<evidence type="ECO:0000259" key="2">
    <source>
        <dbReference type="Pfam" id="PF02371"/>
    </source>
</evidence>
<dbReference type="EMBL" id="QLMG01000026">
    <property type="protein sequence ID" value="RAK15007.1"/>
    <property type="molecule type" value="Genomic_DNA"/>
</dbReference>